<reference evidence="8 9" key="1">
    <citation type="submission" date="2023-11" db="EMBL/GenBank/DDBJ databases">
        <authorList>
            <person name="Val-Calvo J."/>
            <person name="Scortti M."/>
            <person name="Vazquez-Boland J."/>
        </authorList>
    </citation>
    <scope>NUCLEOTIDE SEQUENCE [LARGE SCALE GENOMIC DNA]</scope>
    <source>
        <strain evidence="8 9">PAM 2766</strain>
    </source>
</reference>
<keyword evidence="4" id="KW-0010">Activator</keyword>
<dbReference type="PROSITE" id="PS50931">
    <property type="entry name" value="HTH_LYSR"/>
    <property type="match status" value="1"/>
</dbReference>
<dbReference type="RefSeq" id="WP_420165204.1">
    <property type="nucleotide sequence ID" value="NZ_JBDLNV010000005.1"/>
</dbReference>
<evidence type="ECO:0000256" key="2">
    <source>
        <dbReference type="ARBA" id="ARBA00023015"/>
    </source>
</evidence>
<dbReference type="PANTHER" id="PTHR30346:SF30">
    <property type="entry name" value="SMALL NEUTRAL PROTEASE REGULATORY PROTEIN"/>
    <property type="match status" value="1"/>
</dbReference>
<dbReference type="SUPFAM" id="SSF53850">
    <property type="entry name" value="Periplasmic binding protein-like II"/>
    <property type="match status" value="1"/>
</dbReference>
<dbReference type="Proteomes" id="UP001629745">
    <property type="component" value="Unassembled WGS sequence"/>
</dbReference>
<accession>A0ABW9FGH7</accession>
<dbReference type="Pfam" id="PF03466">
    <property type="entry name" value="LysR_substrate"/>
    <property type="match status" value="1"/>
</dbReference>
<dbReference type="Pfam" id="PF00126">
    <property type="entry name" value="HTH_1"/>
    <property type="match status" value="1"/>
</dbReference>
<organism evidence="8 9">
    <name type="scientific">Rhodococcus parequi</name>
    <dbReference type="NCBI Taxonomy" id="3137122"/>
    <lineage>
        <taxon>Bacteria</taxon>
        <taxon>Bacillati</taxon>
        <taxon>Actinomycetota</taxon>
        <taxon>Actinomycetes</taxon>
        <taxon>Mycobacteriales</taxon>
        <taxon>Nocardiaceae</taxon>
        <taxon>Rhodococcus</taxon>
    </lineage>
</organism>
<protein>
    <submittedName>
        <fullName evidence="8">LysR family transcriptional regulator</fullName>
    </submittedName>
</protein>
<evidence type="ECO:0000313" key="8">
    <source>
        <dbReference type="EMBL" id="MFM1724675.1"/>
    </source>
</evidence>
<comment type="similarity">
    <text evidence="1">Belongs to the LysR transcriptional regulatory family.</text>
</comment>
<feature type="compositionally biased region" description="Basic residues" evidence="6">
    <location>
        <begin position="302"/>
        <end position="313"/>
    </location>
</feature>
<name>A0ABW9FGH7_9NOCA</name>
<keyword evidence="2" id="KW-0805">Transcription regulation</keyword>
<feature type="domain" description="HTH lysR-type" evidence="7">
    <location>
        <begin position="1"/>
        <end position="58"/>
    </location>
</feature>
<dbReference type="EMBL" id="JBDLNV010000005">
    <property type="protein sequence ID" value="MFM1724675.1"/>
    <property type="molecule type" value="Genomic_DNA"/>
</dbReference>
<comment type="caution">
    <text evidence="8">The sequence shown here is derived from an EMBL/GenBank/DDBJ whole genome shotgun (WGS) entry which is preliminary data.</text>
</comment>
<keyword evidence="5" id="KW-0804">Transcription</keyword>
<dbReference type="InterPro" id="IPR036388">
    <property type="entry name" value="WH-like_DNA-bd_sf"/>
</dbReference>
<evidence type="ECO:0000256" key="5">
    <source>
        <dbReference type="ARBA" id="ARBA00023163"/>
    </source>
</evidence>
<gene>
    <name evidence="8" type="ORF">ABEU20_003270</name>
</gene>
<dbReference type="InterPro" id="IPR000847">
    <property type="entry name" value="LysR_HTH_N"/>
</dbReference>
<feature type="region of interest" description="Disordered" evidence="6">
    <location>
        <begin position="288"/>
        <end position="313"/>
    </location>
</feature>
<keyword evidence="3" id="KW-0238">DNA-binding</keyword>
<keyword evidence="9" id="KW-1185">Reference proteome</keyword>
<dbReference type="PRINTS" id="PR00039">
    <property type="entry name" value="HTHLYSR"/>
</dbReference>
<dbReference type="Gene3D" id="3.40.190.290">
    <property type="match status" value="1"/>
</dbReference>
<dbReference type="Gene3D" id="1.10.10.10">
    <property type="entry name" value="Winged helix-like DNA-binding domain superfamily/Winged helix DNA-binding domain"/>
    <property type="match status" value="1"/>
</dbReference>
<evidence type="ECO:0000256" key="3">
    <source>
        <dbReference type="ARBA" id="ARBA00023125"/>
    </source>
</evidence>
<dbReference type="SUPFAM" id="SSF46785">
    <property type="entry name" value="Winged helix' DNA-binding domain"/>
    <property type="match status" value="1"/>
</dbReference>
<sequence length="313" mass="33158">MELRQLEYFVTVAEEANFTRAAARVHVSQSGISAQIRQLESELGAPLFDRSTRIATLTVAGEAALTHARATLAAARAVRDAVDDVNQLVRGRIEVGMVTACTVTPLFDALSSFHRAHPGIDVTLKEDNSDRLVDGVRGGTVDLALVGVAGDAPADLGSFTVVRERLVAAAPAGHPLTRLPSAMLADVCGHPLIALPPGTGIRTVLERGCAELGRRPDIALQASAPDAVADLAARGLGVAILSESMAAAYPDLESRVIIDIDVEAVLALVWKEDPSPALRELLAHTRSAFGVHPRSPETPKGAHSRRSERPRRQ</sequence>
<evidence type="ECO:0000256" key="1">
    <source>
        <dbReference type="ARBA" id="ARBA00009437"/>
    </source>
</evidence>
<proteinExistence type="inferred from homology"/>
<evidence type="ECO:0000256" key="6">
    <source>
        <dbReference type="SAM" id="MobiDB-lite"/>
    </source>
</evidence>
<evidence type="ECO:0000313" key="9">
    <source>
        <dbReference type="Proteomes" id="UP001629745"/>
    </source>
</evidence>
<evidence type="ECO:0000259" key="7">
    <source>
        <dbReference type="PROSITE" id="PS50931"/>
    </source>
</evidence>
<dbReference type="InterPro" id="IPR005119">
    <property type="entry name" value="LysR_subst-bd"/>
</dbReference>
<evidence type="ECO:0000256" key="4">
    <source>
        <dbReference type="ARBA" id="ARBA00023159"/>
    </source>
</evidence>
<dbReference type="InterPro" id="IPR036390">
    <property type="entry name" value="WH_DNA-bd_sf"/>
</dbReference>
<dbReference type="PANTHER" id="PTHR30346">
    <property type="entry name" value="TRANSCRIPTIONAL DUAL REGULATOR HCAR-RELATED"/>
    <property type="match status" value="1"/>
</dbReference>